<keyword evidence="2" id="KW-1185">Reference proteome</keyword>
<evidence type="ECO:0000313" key="2">
    <source>
        <dbReference type="Proteomes" id="UP000574691"/>
    </source>
</evidence>
<protein>
    <submittedName>
        <fullName evidence="1">CDCA2 protein</fullName>
    </submittedName>
</protein>
<dbReference type="EMBL" id="VYXH01012567">
    <property type="protein sequence ID" value="NWQ98511.1"/>
    <property type="molecule type" value="Genomic_DNA"/>
</dbReference>
<sequence>TLRGDVVGENILPLNSKENFSGSRPVSLEDECYLTPNRDKAEERSDCGISEKQRKKTVDFATVTIAEFGISQESLTKRSIGKSPTALKFRRRSAIGLRGSPEHNALIQYLAQQRSNR</sequence>
<evidence type="ECO:0000313" key="1">
    <source>
        <dbReference type="EMBL" id="NWQ98511.1"/>
    </source>
</evidence>
<feature type="non-terminal residue" evidence="1">
    <location>
        <position position="1"/>
    </location>
</feature>
<name>A0A7K4TKE1_9CHAR</name>
<gene>
    <name evidence="1" type="primary">Cdca2</name>
    <name evidence="1" type="ORF">BURBIS_R15675</name>
</gene>
<proteinExistence type="predicted"/>
<dbReference type="Proteomes" id="UP000574691">
    <property type="component" value="Unassembled WGS sequence"/>
</dbReference>
<feature type="non-terminal residue" evidence="1">
    <location>
        <position position="117"/>
    </location>
</feature>
<reference evidence="1 2" key="1">
    <citation type="submission" date="2019-09" db="EMBL/GenBank/DDBJ databases">
        <title>Bird 10,000 Genomes (B10K) Project - Family phase.</title>
        <authorList>
            <person name="Zhang G."/>
        </authorList>
    </citation>
    <scope>NUCLEOTIDE SEQUENCE [LARGE SCALE GENOMIC DNA]</scope>
    <source>
        <strain evidence="1">B10K-DU-001-64</strain>
        <tissue evidence="1">Muscle</tissue>
    </source>
</reference>
<organism evidence="1 2">
    <name type="scientific">Burhinus bistriatus</name>
    <dbReference type="NCBI Taxonomy" id="240201"/>
    <lineage>
        <taxon>Eukaryota</taxon>
        <taxon>Metazoa</taxon>
        <taxon>Chordata</taxon>
        <taxon>Craniata</taxon>
        <taxon>Vertebrata</taxon>
        <taxon>Euteleostomi</taxon>
        <taxon>Archelosauria</taxon>
        <taxon>Archosauria</taxon>
        <taxon>Dinosauria</taxon>
        <taxon>Saurischia</taxon>
        <taxon>Theropoda</taxon>
        <taxon>Coelurosauria</taxon>
        <taxon>Aves</taxon>
        <taxon>Neognathae</taxon>
        <taxon>Neoaves</taxon>
        <taxon>Charadriiformes</taxon>
        <taxon>Burhinidae</taxon>
        <taxon>Burhinus</taxon>
    </lineage>
</organism>
<dbReference type="AlphaFoldDB" id="A0A7K4TKE1"/>
<comment type="caution">
    <text evidence="1">The sequence shown here is derived from an EMBL/GenBank/DDBJ whole genome shotgun (WGS) entry which is preliminary data.</text>
</comment>
<accession>A0A7K4TKE1</accession>